<organism evidence="2 3">
    <name type="scientific">Bartonella taylorii 8TBB</name>
    <dbReference type="NCBI Taxonomy" id="1094560"/>
    <lineage>
        <taxon>Bacteria</taxon>
        <taxon>Pseudomonadati</taxon>
        <taxon>Pseudomonadota</taxon>
        <taxon>Alphaproteobacteria</taxon>
        <taxon>Hyphomicrobiales</taxon>
        <taxon>Bartonellaceae</taxon>
        <taxon>Bartonella</taxon>
    </lineage>
</organism>
<accession>A0A9P2W2B3</accession>
<evidence type="ECO:0000313" key="3">
    <source>
        <dbReference type="Proteomes" id="UP000002648"/>
    </source>
</evidence>
<dbReference type="InterPro" id="IPR013216">
    <property type="entry name" value="Methyltransf_11"/>
</dbReference>
<dbReference type="AlphaFoldDB" id="A0A9P2W2B3"/>
<dbReference type="GO" id="GO:0008757">
    <property type="term" value="F:S-adenosylmethionine-dependent methyltransferase activity"/>
    <property type="evidence" value="ECO:0007669"/>
    <property type="project" value="InterPro"/>
</dbReference>
<sequence>MLETINCWITHGAISKKSYLLDLVCSTIFSALNIVCEVQCQAVGIDISAESIGIRSEQAIMQGMVKFHVGNAERMFYPENTFTHITAG</sequence>
<dbReference type="Gene3D" id="3.40.50.150">
    <property type="entry name" value="Vaccinia Virus protein VP39"/>
    <property type="match status" value="1"/>
</dbReference>
<evidence type="ECO:0000313" key="2">
    <source>
        <dbReference type="EMBL" id="EJF92956.1"/>
    </source>
</evidence>
<gene>
    <name evidence="2" type="ORF">ME9_01398</name>
</gene>
<dbReference type="RefSeq" id="WP_004860656.1">
    <property type="nucleotide sequence ID" value="NZ_JH725053.1"/>
</dbReference>
<feature type="domain" description="Methyltransferase type 11" evidence="1">
    <location>
        <begin position="28"/>
        <end position="87"/>
    </location>
</feature>
<dbReference type="Proteomes" id="UP000002648">
    <property type="component" value="Unassembled WGS sequence"/>
</dbReference>
<comment type="caution">
    <text evidence="2">The sequence shown here is derived from an EMBL/GenBank/DDBJ whole genome shotgun (WGS) entry which is preliminary data.</text>
</comment>
<name>A0A9P2W2B3_BARTA</name>
<dbReference type="InterPro" id="IPR029063">
    <property type="entry name" value="SAM-dependent_MTases_sf"/>
</dbReference>
<reference evidence="2 3" key="1">
    <citation type="submission" date="2012-03" db="EMBL/GenBank/DDBJ databases">
        <title>The Genome Sequence of Bartonella taylorii 8TBB.</title>
        <authorList>
            <consortium name="The Broad Institute Genome Sequencing Platform"/>
            <consortium name="The Broad Institute Genome Sequencing Center for Infectious Disease"/>
            <person name="Feldgarden M."/>
            <person name="Kirby J."/>
            <person name="Kosoy M."/>
            <person name="Birtles R."/>
            <person name="Probert W.S."/>
            <person name="Chiaraviglio L."/>
            <person name="Young S.K."/>
            <person name="Zeng Q."/>
            <person name="Gargeya S."/>
            <person name="Fitzgerald M."/>
            <person name="Haas B."/>
            <person name="Abouelleil A."/>
            <person name="Alvarado L."/>
            <person name="Arachchi H.M."/>
            <person name="Berlin A."/>
            <person name="Chapman S.B."/>
            <person name="Gearin G."/>
            <person name="Goldberg J."/>
            <person name="Griggs A."/>
            <person name="Gujja S."/>
            <person name="Hansen M."/>
            <person name="Heiman D."/>
            <person name="Howarth C."/>
            <person name="Larimer J."/>
            <person name="Lui A."/>
            <person name="MacDonald P.J.P."/>
            <person name="McCowen C."/>
            <person name="Montmayeur A."/>
            <person name="Murphy C."/>
            <person name="Neiman D."/>
            <person name="Pearson M."/>
            <person name="Priest M."/>
            <person name="Roberts A."/>
            <person name="Saif S."/>
            <person name="Shea T."/>
            <person name="Sisk P."/>
            <person name="Stolte C."/>
            <person name="Sykes S."/>
            <person name="Wortman J."/>
            <person name="Nusbaum C."/>
            <person name="Birren B."/>
        </authorList>
    </citation>
    <scope>NUCLEOTIDE SEQUENCE [LARGE SCALE GENOMIC DNA]</scope>
    <source>
        <strain evidence="2 3">8TBB</strain>
    </source>
</reference>
<evidence type="ECO:0000259" key="1">
    <source>
        <dbReference type="Pfam" id="PF08241"/>
    </source>
</evidence>
<keyword evidence="3" id="KW-1185">Reference proteome</keyword>
<protein>
    <recommendedName>
        <fullName evidence="1">Methyltransferase type 11 domain-containing protein</fullName>
    </recommendedName>
</protein>
<proteinExistence type="predicted"/>
<dbReference type="SUPFAM" id="SSF53335">
    <property type="entry name" value="S-adenosyl-L-methionine-dependent methyltransferases"/>
    <property type="match status" value="1"/>
</dbReference>
<dbReference type="Pfam" id="PF08241">
    <property type="entry name" value="Methyltransf_11"/>
    <property type="match status" value="1"/>
</dbReference>
<dbReference type="EMBL" id="AIMD01000049">
    <property type="protein sequence ID" value="EJF92956.1"/>
    <property type="molecule type" value="Genomic_DNA"/>
</dbReference>